<gene>
    <name evidence="3" type="ORF">EVAR_9179_1</name>
</gene>
<proteinExistence type="predicted"/>
<dbReference type="PROSITE" id="PS50994">
    <property type="entry name" value="INTEGRASE"/>
    <property type="match status" value="1"/>
</dbReference>
<dbReference type="Gene3D" id="3.30.420.10">
    <property type="entry name" value="Ribonuclease H-like superfamily/Ribonuclease H"/>
    <property type="match status" value="1"/>
</dbReference>
<comment type="caution">
    <text evidence="3">The sequence shown here is derived from an EMBL/GenBank/DDBJ whole genome shotgun (WGS) entry which is preliminary data.</text>
</comment>
<dbReference type="AlphaFoldDB" id="A0A4C1WLG3"/>
<dbReference type="OrthoDB" id="8194935at2759"/>
<feature type="transmembrane region" description="Helical" evidence="1">
    <location>
        <begin position="874"/>
        <end position="898"/>
    </location>
</feature>
<dbReference type="PANTHER" id="PTHR47331">
    <property type="entry name" value="PHD-TYPE DOMAIN-CONTAINING PROTEIN"/>
    <property type="match status" value="1"/>
</dbReference>
<dbReference type="Pfam" id="PF17921">
    <property type="entry name" value="Integrase_H2C2"/>
    <property type="match status" value="1"/>
</dbReference>
<dbReference type="EMBL" id="BGZK01000599">
    <property type="protein sequence ID" value="GBP52268.1"/>
    <property type="molecule type" value="Genomic_DNA"/>
</dbReference>
<dbReference type="InterPro" id="IPR036397">
    <property type="entry name" value="RNaseH_sf"/>
</dbReference>
<accession>A0A4C1WLG3</accession>
<evidence type="ECO:0000256" key="1">
    <source>
        <dbReference type="SAM" id="Phobius"/>
    </source>
</evidence>
<organism evidence="3 4">
    <name type="scientific">Eumeta variegata</name>
    <name type="common">Bagworm moth</name>
    <name type="synonym">Eumeta japonica</name>
    <dbReference type="NCBI Taxonomy" id="151549"/>
    <lineage>
        <taxon>Eukaryota</taxon>
        <taxon>Metazoa</taxon>
        <taxon>Ecdysozoa</taxon>
        <taxon>Arthropoda</taxon>
        <taxon>Hexapoda</taxon>
        <taxon>Insecta</taxon>
        <taxon>Pterygota</taxon>
        <taxon>Neoptera</taxon>
        <taxon>Endopterygota</taxon>
        <taxon>Lepidoptera</taxon>
        <taxon>Glossata</taxon>
        <taxon>Ditrysia</taxon>
        <taxon>Tineoidea</taxon>
        <taxon>Psychidae</taxon>
        <taxon>Oiketicinae</taxon>
        <taxon>Eumeta</taxon>
    </lineage>
</organism>
<dbReference type="InterPro" id="IPR012337">
    <property type="entry name" value="RNaseH-like_sf"/>
</dbReference>
<dbReference type="Pfam" id="PF05380">
    <property type="entry name" value="Peptidase_A17"/>
    <property type="match status" value="1"/>
</dbReference>
<sequence length="939" mass="108394">MYPTRLPLHSMNLSVKRFIVNYAPRRERPLPVALPFKGDVSALETRRAPRSADIILHENHRRFQRILYRFNINEPLQLYEMTSPYLAIRTVRQLAADEHSRYPDAAAVAERDLYMDDLQKDVFTFSVDWQTRECTKRNILSTVARLWDLMCYVAPVILLAKLFIKWLWENKIDWDDTPPASFIVRWQQFENELPLLRDVHLPRHIGVKAHCFTSVLGFADTSERAYGGVVYLHVYYPDDNRYALNLLTAKSRVAPLRNISLARLELCANLILAKLMRIIIDTYSSRCVIKVCAFTDSTVALAWIHSTPSRWQTFVANRVTKIQDYIAPDNFYHISGKENPADCLSRGLTPSQLLSHPLWFPGPRFARSSPAEWSISQFDSSTITDLPESKTTTFINTAVKPDPPLLYTLALRISSWSKLIRIVIYVFRFIKILPRKFEISHLDVAELAVIRALQIVYFSDEIRKIENNKLLAPAFRKLNPFLHNGILRVGGRLENTELCFDSRHPILLPRRDHVVNIIIDYYHRKYLHTGPQLLLSLIRQRYWILAARNIVRQRTRQCVICFKCRPKPEFPLMGEIPSCRLEMGKKPFHFCGIDYAGPLHILPYRRRGVRSIKSYICLFICLVTKAVHIELASDLSTESFLSAFKRFLSRRGPVGVLYSDCGTNFVGAKSYLDNLYKLLSSEEYNNRFANELRDKRIEWKLNPPSAPHFGGIWESNVRCVKMHLLRVVGSQLLTYEEMLTVLVQIEAILNSRPLSAMSCDPSEPLALTPAHFLTLTPLTSLPVRDLSHENVNLLQRKRIIDHLVQSFWKRWQIEYLHTLQTRHKWTKSTRPIEKGTVVIVKSDNIAPLNWPIGIIEDTFPGKDGVVRVVILKGFYPVVMVGFVVLSYSLPITFPYCAFLPSHLLVPIRPQIATDYSNPAPAPLHIIKRVGDQWWPLEGN</sequence>
<dbReference type="InterPro" id="IPR008042">
    <property type="entry name" value="Retrotrans_Pao"/>
</dbReference>
<keyword evidence="1" id="KW-0472">Membrane</keyword>
<dbReference type="STRING" id="151549.A0A4C1WLG3"/>
<keyword evidence="1" id="KW-1133">Transmembrane helix</keyword>
<dbReference type="SUPFAM" id="SSF53098">
    <property type="entry name" value="Ribonuclease H-like"/>
    <property type="match status" value="1"/>
</dbReference>
<keyword evidence="1" id="KW-0812">Transmembrane</keyword>
<dbReference type="InterPro" id="IPR041588">
    <property type="entry name" value="Integrase_H2C2"/>
</dbReference>
<name>A0A4C1WLG3_EUMVA</name>
<reference evidence="3 4" key="1">
    <citation type="journal article" date="2019" name="Commun. Biol.">
        <title>The bagworm genome reveals a unique fibroin gene that provides high tensile strength.</title>
        <authorList>
            <person name="Kono N."/>
            <person name="Nakamura H."/>
            <person name="Ohtoshi R."/>
            <person name="Tomita M."/>
            <person name="Numata K."/>
            <person name="Arakawa K."/>
        </authorList>
    </citation>
    <scope>NUCLEOTIDE SEQUENCE [LARGE SCALE GENOMIC DNA]</scope>
</reference>
<dbReference type="Pfam" id="PF18701">
    <property type="entry name" value="DUF5641"/>
    <property type="match status" value="1"/>
</dbReference>
<dbReference type="InterPro" id="IPR040676">
    <property type="entry name" value="DUF5641"/>
</dbReference>
<dbReference type="InterPro" id="IPR001584">
    <property type="entry name" value="Integrase_cat-core"/>
</dbReference>
<evidence type="ECO:0000259" key="2">
    <source>
        <dbReference type="PROSITE" id="PS50994"/>
    </source>
</evidence>
<dbReference type="GO" id="GO:0015074">
    <property type="term" value="P:DNA integration"/>
    <property type="evidence" value="ECO:0007669"/>
    <property type="project" value="InterPro"/>
</dbReference>
<protein>
    <recommendedName>
        <fullName evidence="2">Integrase catalytic domain-containing protein</fullName>
    </recommendedName>
</protein>
<dbReference type="Proteomes" id="UP000299102">
    <property type="component" value="Unassembled WGS sequence"/>
</dbReference>
<evidence type="ECO:0000313" key="3">
    <source>
        <dbReference type="EMBL" id="GBP52268.1"/>
    </source>
</evidence>
<evidence type="ECO:0000313" key="4">
    <source>
        <dbReference type="Proteomes" id="UP000299102"/>
    </source>
</evidence>
<dbReference type="GO" id="GO:0003676">
    <property type="term" value="F:nucleic acid binding"/>
    <property type="evidence" value="ECO:0007669"/>
    <property type="project" value="InterPro"/>
</dbReference>
<feature type="domain" description="Integrase catalytic" evidence="2">
    <location>
        <begin position="583"/>
        <end position="777"/>
    </location>
</feature>
<keyword evidence="4" id="KW-1185">Reference proteome</keyword>